<dbReference type="PANTHER" id="PTHR48079">
    <property type="entry name" value="PROTEIN YEEZ"/>
    <property type="match status" value="1"/>
</dbReference>
<gene>
    <name evidence="1" type="ORF">HT657_01150</name>
    <name evidence="2" type="ORF">HT672_00750</name>
</gene>
<proteinExistence type="predicted"/>
<name>A0A949T2U2_9PAST</name>
<dbReference type="InterPro" id="IPR036291">
    <property type="entry name" value="NAD(P)-bd_dom_sf"/>
</dbReference>
<dbReference type="Proteomes" id="UP000732858">
    <property type="component" value="Unassembled WGS sequence"/>
</dbReference>
<dbReference type="OrthoDB" id="751203at2"/>
<reference evidence="2 4" key="1">
    <citation type="journal article" date="2021" name="Mol. Ecol.">
        <title>Polar bear-adapted Ursidibacter maritimus are remarkably conserved after generations in captivity.</title>
        <authorList>
            <person name="Espinosa-Gongora C."/>
            <person name="Hansen M.J."/>
            <person name="Bertelsen M.F."/>
            <person name="Bojesen A.M."/>
        </authorList>
    </citation>
    <scope>NUCLEOTIDE SEQUENCE</scope>
    <source>
        <strain evidence="2">Pb43105x</strain>
        <strain evidence="1 4">Pb43106</strain>
    </source>
</reference>
<dbReference type="EMBL" id="JABUMC010000001">
    <property type="protein sequence ID" value="MBV6545837.1"/>
    <property type="molecule type" value="Genomic_DNA"/>
</dbReference>
<dbReference type="RefSeq" id="WP_157402821.1">
    <property type="nucleotide sequence ID" value="NZ_JABULY010000001.1"/>
</dbReference>
<evidence type="ECO:0000313" key="1">
    <source>
        <dbReference type="EMBL" id="MBV6530761.1"/>
    </source>
</evidence>
<dbReference type="InterPro" id="IPR051783">
    <property type="entry name" value="NAD(P)-dependent_oxidoreduct"/>
</dbReference>
<dbReference type="GeneID" id="65548657"/>
<dbReference type="Gene3D" id="3.40.50.720">
    <property type="entry name" value="NAD(P)-binding Rossmann-like Domain"/>
    <property type="match status" value="1"/>
</dbReference>
<keyword evidence="4" id="KW-1185">Reference proteome</keyword>
<protein>
    <submittedName>
        <fullName evidence="2">GDP-L-fucose synthase</fullName>
    </submittedName>
</protein>
<dbReference type="PANTHER" id="PTHR48079:SF6">
    <property type="entry name" value="NAD(P)-BINDING DOMAIN-CONTAINING PROTEIN-RELATED"/>
    <property type="match status" value="1"/>
</dbReference>
<dbReference type="SUPFAM" id="SSF51735">
    <property type="entry name" value="NAD(P)-binding Rossmann-fold domains"/>
    <property type="match status" value="1"/>
</dbReference>
<accession>A0A949T2U2</accession>
<sequence length="267" mass="30200">MKKVTIIGLGWLGMPLGETLIQQGWIVKGSKREVTENSEGNLMQYPLLLTANFPITSEVEQLLNSDALVINIPPSKINEIDYIDGIKRLVSHAILQKVKHIVFVSSTSVFPQKNGHFDENAIPFAEDKSAQTLLAVENWLLSQQIDVDIVRLAGLVGKKRHPVYYLAGKTELKNALQPVNLVHLDDCIRAIICLLNAPNGKRIYHLVAPIHPTREEYYRFVAKQCQLADLHFLEDKQPLIRVIHGEKICRDFGFSYQYDAPIKMIPN</sequence>
<dbReference type="EMBL" id="JABULY010000001">
    <property type="protein sequence ID" value="MBV6530761.1"/>
    <property type="molecule type" value="Genomic_DNA"/>
</dbReference>
<comment type="caution">
    <text evidence="2">The sequence shown here is derived from an EMBL/GenBank/DDBJ whole genome shotgun (WGS) entry which is preliminary data.</text>
</comment>
<dbReference type="GO" id="GO:0005737">
    <property type="term" value="C:cytoplasm"/>
    <property type="evidence" value="ECO:0007669"/>
    <property type="project" value="TreeGrafter"/>
</dbReference>
<dbReference type="GO" id="GO:0004029">
    <property type="term" value="F:aldehyde dehydrogenase (NAD+) activity"/>
    <property type="evidence" value="ECO:0007669"/>
    <property type="project" value="TreeGrafter"/>
</dbReference>
<evidence type="ECO:0000313" key="4">
    <source>
        <dbReference type="Proteomes" id="UP001196379"/>
    </source>
</evidence>
<dbReference type="Proteomes" id="UP001196379">
    <property type="component" value="Unassembled WGS sequence"/>
</dbReference>
<organism evidence="2 3">
    <name type="scientific">Ursidibacter maritimus</name>
    <dbReference type="NCBI Taxonomy" id="1331689"/>
    <lineage>
        <taxon>Bacteria</taxon>
        <taxon>Pseudomonadati</taxon>
        <taxon>Pseudomonadota</taxon>
        <taxon>Gammaproteobacteria</taxon>
        <taxon>Pasteurellales</taxon>
        <taxon>Pasteurellaceae</taxon>
        <taxon>Ursidibacter</taxon>
    </lineage>
</organism>
<dbReference type="AlphaFoldDB" id="A0A949T2U2"/>
<evidence type="ECO:0000313" key="3">
    <source>
        <dbReference type="Proteomes" id="UP000732858"/>
    </source>
</evidence>
<evidence type="ECO:0000313" key="2">
    <source>
        <dbReference type="EMBL" id="MBV6545837.1"/>
    </source>
</evidence>